<dbReference type="Pfam" id="PF03692">
    <property type="entry name" value="CxxCxxCC"/>
    <property type="match status" value="1"/>
</dbReference>
<dbReference type="Proteomes" id="UP001430193">
    <property type="component" value="Unassembled WGS sequence"/>
</dbReference>
<organism evidence="1 2">
    <name type="scientific">Dyella mobilis</name>
    <dbReference type="NCBI Taxonomy" id="1849582"/>
    <lineage>
        <taxon>Bacteria</taxon>
        <taxon>Pseudomonadati</taxon>
        <taxon>Pseudomonadota</taxon>
        <taxon>Gammaproteobacteria</taxon>
        <taxon>Lysobacterales</taxon>
        <taxon>Rhodanobacteraceae</taxon>
        <taxon>Dyella</taxon>
    </lineage>
</organism>
<sequence length="124" mass="13978">MMLFGALMLCHSAARQPWLMSTRPTKGKVHCASCDAVCCRLVVFLESGDDVPAHFVTQHPKGRDVMAHGEDGWCVALDRTRMCCSIYENRPAVCRRFVRGGSYCNAIRTDYAREHDRAIKMVVK</sequence>
<name>A0ABS2KCV6_9GAMM</name>
<evidence type="ECO:0000313" key="2">
    <source>
        <dbReference type="Proteomes" id="UP001430193"/>
    </source>
</evidence>
<accession>A0ABS2KCV6</accession>
<evidence type="ECO:0000313" key="1">
    <source>
        <dbReference type="EMBL" id="MBM7129011.1"/>
    </source>
</evidence>
<protein>
    <submittedName>
        <fullName evidence="1">YkgJ family cysteine cluster protein</fullName>
    </submittedName>
</protein>
<dbReference type="InterPro" id="IPR005358">
    <property type="entry name" value="Puta_zinc/iron-chelating_dom"/>
</dbReference>
<keyword evidence="2" id="KW-1185">Reference proteome</keyword>
<proteinExistence type="predicted"/>
<dbReference type="EMBL" id="JADIKF010000036">
    <property type="protein sequence ID" value="MBM7129011.1"/>
    <property type="molecule type" value="Genomic_DNA"/>
</dbReference>
<comment type="caution">
    <text evidence="1">The sequence shown here is derived from an EMBL/GenBank/DDBJ whole genome shotgun (WGS) entry which is preliminary data.</text>
</comment>
<reference evidence="1" key="1">
    <citation type="submission" date="2020-10" db="EMBL/GenBank/DDBJ databases">
        <title>Phylogeny of dyella-like bacteria.</title>
        <authorList>
            <person name="Fu J."/>
        </authorList>
    </citation>
    <scope>NUCLEOTIDE SEQUENCE</scope>
    <source>
        <strain evidence="1">DHON07</strain>
    </source>
</reference>
<gene>
    <name evidence="1" type="ORF">ISS99_05695</name>
</gene>